<comment type="subcellular location">
    <subcellularLocation>
        <location evidence="1">Membrane</location>
        <topology evidence="1">Single-pass type I membrane protein</topology>
    </subcellularLocation>
</comment>
<feature type="repeat" description="Cys-rich GLG1" evidence="12">
    <location>
        <begin position="1076"/>
        <end position="1136"/>
    </location>
</feature>
<evidence type="ECO:0000313" key="15">
    <source>
        <dbReference type="EMBL" id="CAD7274789.1"/>
    </source>
</evidence>
<keyword evidence="7" id="KW-0472">Membrane</keyword>
<keyword evidence="8" id="KW-0325">Glycoprotein</keyword>
<evidence type="ECO:0000256" key="9">
    <source>
        <dbReference type="ARBA" id="ARBA00030390"/>
    </source>
</evidence>
<dbReference type="Gene3D" id="3.90.1680.10">
    <property type="entry name" value="SOS response associated peptidase-like"/>
    <property type="match status" value="1"/>
</dbReference>
<dbReference type="Pfam" id="PF00839">
    <property type="entry name" value="Cys_rich_FGFR"/>
    <property type="match status" value="11"/>
</dbReference>
<dbReference type="Gene3D" id="1.10.600.10">
    <property type="entry name" value="Farnesyl Diphosphate Synthase"/>
    <property type="match status" value="1"/>
</dbReference>
<feature type="repeat" description="Cys-rich GLG1" evidence="12">
    <location>
        <begin position="828"/>
        <end position="888"/>
    </location>
</feature>
<dbReference type="Pfam" id="PF02586">
    <property type="entry name" value="SRAP"/>
    <property type="match status" value="1"/>
</dbReference>
<dbReference type="GO" id="GO:0000139">
    <property type="term" value="C:Golgi membrane"/>
    <property type="evidence" value="ECO:0007669"/>
    <property type="project" value="InterPro"/>
</dbReference>
<evidence type="ECO:0000256" key="8">
    <source>
        <dbReference type="ARBA" id="ARBA00023180"/>
    </source>
</evidence>
<dbReference type="SUPFAM" id="SSF48576">
    <property type="entry name" value="Terpenoid synthases"/>
    <property type="match status" value="1"/>
</dbReference>
<sequence length="1795" mass="203451">MMQFHVVTVTCLLLHSVAFAAPPKVIKSNALDDNQVKPPEETSVRVEKNNEAKSDNVEKPVYQKEPQPLPKHDTPKESQEKKPEFDVNVGSRSLASLPACRPEIERLCHQAPESLNNINVLECFQNVVRNGQMNLRFRVQPPLDSLKKQFKAQLTVNDFLFLGTLHPQQNINEVLNPDCLHEAWRVKKNFTQSDTFVKAADSLCGEAFSKLPCDMVRNSIKGEFLACVIEHREAIENPQCKQFLVKLETLIFSDYHLISGFATKCDASINELKCGRLVPETPTLSHGVVIQCLMEHYEQIKSRDCLDELLRVGELQGQDYHMDRELFFACRRDADTLCHGVPSGDGKIYSCLLHMRGNERMSPECNKQLERREKLVQQHYEVSQGLAKTCHDDIKHYKCRENTSSKREIRLAQILLCLEGAMADGNPVAAECQAEILEHRRMLLEPRGLSPEILVACEEELVQTCSRSEMYKRIPRLECLMDLAVRSKRSEKPLISDNCLRQVESVLKVADAGEDWRVDPFLRESCQPVVNQACQGIQPGEGRVLQCLMQHLGTQVMTSDCEESLLRLMYFVARDFELDPLLYRSCKRDARDHCSAKEKWGGEPGSYDPERGLVVLSCLYHLALHPEDNLRLEPKCESDVRRVMRLRGKRVDLHPEIEEDCLYELANMCSQNVQPGQEILCLQEKMSELSAKCKSKIVDLTVDEDRHAEDNPYVMEHCLKAANEFCHEFVKGDAEEEDLFECLVEHKSRIAERNPKCYAAITHFQLITLEDVRFSRKFEKACGDDIKNFCYDASSKTGAKTTEQIIECLSEVALEEALTDHPMDKNELLSPKCKRQLMNQLRNEEENVKLNPRLKASCESDVLQLCPHVEEGGGRILECLKDHFPDLSSKCKNFLFQSDALAVREDRVDFALTDKCQSMIVKFGCSKRPLECLKKVMDGGDFDEDCRLVILRRMVEQSYDFRLNPALHSSCKLDIGKFCADKLVGHNKKHPSILEGEVVTCLRDMMVKKPAKLSNGCLNQLQDVVEHAAKDVRQNPHLLKVCKETIKMLCDGKGPGEVEECLKAALLAGDDGRNGIQDRKCKEEVVKIVAAEETDVHLDPVLFGSCVGDLKRSCSDVPRGEGRQLKCLLGLLKSNADVLHEDCRLKLQSRQKLFSYAEREIAKSPETLVELKNVVMHSPASNFFFLFILGVAFSVFFGGIRRVILKMRRLLCVPGLVARKEFRWKSTSSWEYCVDLVKKGDYENYLCTLLLPETSRAASFAVRAFNIEVARVAAQTKDQQRASMRLQFWKDTLEKVYSDGPVPATPVAVELKKALTKQKLSKQWLTRLIKARNTRAGDQPFRSVAEVEEYGEHVASSVNYLVLESLGEAWIFQPSVKVDHAASHLGKSQYFASLVRGIEPLAKSGLVLLPMDLMAKHGVSQEAVARLVKGKPDEKAAKGLTEIAFELGSLSHQHLQKCRELCCETKLEKKAMLGFLPGVCVAQYLISTLESGEIRKVCSRKLPDGKKELPEWKEHPGNGLFTYTPKFNTGPTSFVPILASGIHFGLDAGDRVLMPMHWGLVPRWHKAENFRAHGLTTINCRHETLLDKPLFAKPLKEKKRGVFICDGYYEWKRKDGSKQPYFLYFKQENKDVIPGDPVWKKKVESAGNNTDFDWHGPKELTVAVVFDKWIPPKANEDHPEIYSFSAITVPCHESVEFVHDRMPAILEGQDAIDLWLDPNVPAEKAVKSLKACGNLAYHKVSQFCNNIHNDSVVCVRPLTESTTRIGNQATITNFFKRKEKKDEESESPKKPKLEI</sequence>
<evidence type="ECO:0000256" key="12">
    <source>
        <dbReference type="PROSITE-ProRule" id="PRU00622"/>
    </source>
</evidence>
<dbReference type="InterPro" id="IPR017873">
    <property type="entry name" value="Cys-rich_GLG1_repeat_euk"/>
</dbReference>
<dbReference type="Pfam" id="PF00494">
    <property type="entry name" value="SQS_PSY"/>
    <property type="match status" value="1"/>
</dbReference>
<protein>
    <recommendedName>
        <fullName evidence="2">Abasic site processing protein HMCES</fullName>
    </recommendedName>
    <alternativeName>
        <fullName evidence="9">Embryonic stem cell-specific 5-hydroxymethylcytosine-binding protein</fullName>
    </alternativeName>
    <alternativeName>
        <fullName evidence="10">Peptidase HMCES</fullName>
    </alternativeName>
    <alternativeName>
        <fullName evidence="11">SRAP domain-containing protein 1</fullName>
    </alternativeName>
</protein>
<feature type="repeat" description="Cys-rich GLG1" evidence="12">
    <location>
        <begin position="1012"/>
        <end position="1070"/>
    </location>
</feature>
<dbReference type="PANTHER" id="PTHR11884:SF1">
    <property type="entry name" value="GOLGI APPARATUS PROTEIN 1"/>
    <property type="match status" value="1"/>
</dbReference>
<feature type="repeat" description="Cys-rich GLG1" evidence="12">
    <location>
        <begin position="941"/>
        <end position="1010"/>
    </location>
</feature>
<dbReference type="GO" id="GO:0003697">
    <property type="term" value="F:single-stranded DNA binding"/>
    <property type="evidence" value="ECO:0007669"/>
    <property type="project" value="InterPro"/>
</dbReference>
<gene>
    <name evidence="15" type="ORF">NMOB1V02_LOCUS2610</name>
</gene>
<dbReference type="EMBL" id="OA882340">
    <property type="protein sequence ID" value="CAD7274789.1"/>
    <property type="molecule type" value="Genomic_DNA"/>
</dbReference>
<accession>A0A7R9BGA7</accession>
<dbReference type="InterPro" id="IPR008949">
    <property type="entry name" value="Isoprenoid_synthase_dom_sf"/>
</dbReference>
<dbReference type="InterPro" id="IPR001893">
    <property type="entry name" value="Cys-rich_GLG1_repeat"/>
</dbReference>
<dbReference type="GO" id="GO:0017134">
    <property type="term" value="F:fibroblast growth factor binding"/>
    <property type="evidence" value="ECO:0007669"/>
    <property type="project" value="TreeGrafter"/>
</dbReference>
<reference evidence="15" key="1">
    <citation type="submission" date="2020-11" db="EMBL/GenBank/DDBJ databases">
        <authorList>
            <person name="Tran Van P."/>
        </authorList>
    </citation>
    <scope>NUCLEOTIDE SEQUENCE</scope>
</reference>
<dbReference type="Proteomes" id="UP000678499">
    <property type="component" value="Unassembled WGS sequence"/>
</dbReference>
<evidence type="ECO:0000256" key="5">
    <source>
        <dbReference type="ARBA" id="ARBA00022737"/>
    </source>
</evidence>
<evidence type="ECO:0000256" key="3">
    <source>
        <dbReference type="ARBA" id="ARBA00022692"/>
    </source>
</evidence>
<dbReference type="OrthoDB" id="2015434at2759"/>
<dbReference type="SUPFAM" id="SSF143081">
    <property type="entry name" value="BB1717-like"/>
    <property type="match status" value="1"/>
</dbReference>
<feature type="region of interest" description="Disordered" evidence="13">
    <location>
        <begin position="31"/>
        <end position="88"/>
    </location>
</feature>
<dbReference type="InterPro" id="IPR036590">
    <property type="entry name" value="SRAP-like"/>
</dbReference>
<feature type="signal peptide" evidence="14">
    <location>
        <begin position="1"/>
        <end position="20"/>
    </location>
</feature>
<feature type="repeat" description="Cys-rich GLG1" evidence="12">
    <location>
        <begin position="300"/>
        <end position="360"/>
    </location>
</feature>
<dbReference type="PANTHER" id="PTHR11884">
    <property type="entry name" value="SELECTIN LIGAND RELATED"/>
    <property type="match status" value="1"/>
</dbReference>
<evidence type="ECO:0000256" key="6">
    <source>
        <dbReference type="ARBA" id="ARBA00022989"/>
    </source>
</evidence>
<evidence type="ECO:0000256" key="1">
    <source>
        <dbReference type="ARBA" id="ARBA00004479"/>
    </source>
</evidence>
<dbReference type="InterPro" id="IPR003738">
    <property type="entry name" value="SRAP"/>
</dbReference>
<dbReference type="GO" id="GO:0106300">
    <property type="term" value="P:protein-DNA covalent cross-linking repair"/>
    <property type="evidence" value="ECO:0007669"/>
    <property type="project" value="InterPro"/>
</dbReference>
<feature type="repeat" description="Cys-rich GLG1" evidence="12">
    <location>
        <begin position="494"/>
        <end position="556"/>
    </location>
</feature>
<evidence type="ECO:0000256" key="2">
    <source>
        <dbReference type="ARBA" id="ARBA00015888"/>
    </source>
</evidence>
<evidence type="ECO:0000256" key="4">
    <source>
        <dbReference type="ARBA" id="ARBA00022729"/>
    </source>
</evidence>
<keyword evidence="4 14" id="KW-0732">Signal</keyword>
<feature type="compositionally biased region" description="Basic and acidic residues" evidence="13">
    <location>
        <begin position="34"/>
        <end position="62"/>
    </location>
</feature>
<dbReference type="InterPro" id="IPR002060">
    <property type="entry name" value="Squ/phyt_synthse"/>
</dbReference>
<keyword evidence="3" id="KW-0812">Transmembrane</keyword>
<keyword evidence="6" id="KW-1133">Transmembrane helix</keyword>
<evidence type="ECO:0000313" key="16">
    <source>
        <dbReference type="Proteomes" id="UP000678499"/>
    </source>
</evidence>
<feature type="chain" id="PRO_5036210018" description="Abasic site processing protein HMCES" evidence="14">
    <location>
        <begin position="21"/>
        <end position="1795"/>
    </location>
</feature>
<evidence type="ECO:0000256" key="11">
    <source>
        <dbReference type="ARBA" id="ARBA00031130"/>
    </source>
</evidence>
<name>A0A7R9BGA7_9CRUS</name>
<evidence type="ECO:0000256" key="10">
    <source>
        <dbReference type="ARBA" id="ARBA00030898"/>
    </source>
</evidence>
<dbReference type="EMBL" id="CAJPEX010000303">
    <property type="protein sequence ID" value="CAG0914941.1"/>
    <property type="molecule type" value="Genomic_DNA"/>
</dbReference>
<feature type="repeat" description="Cys-rich GLG1" evidence="12">
    <location>
        <begin position="752"/>
        <end position="817"/>
    </location>
</feature>
<feature type="compositionally biased region" description="Basic and acidic residues" evidence="13">
    <location>
        <begin position="70"/>
        <end position="85"/>
    </location>
</feature>
<organism evidence="15">
    <name type="scientific">Notodromas monacha</name>
    <dbReference type="NCBI Taxonomy" id="399045"/>
    <lineage>
        <taxon>Eukaryota</taxon>
        <taxon>Metazoa</taxon>
        <taxon>Ecdysozoa</taxon>
        <taxon>Arthropoda</taxon>
        <taxon>Crustacea</taxon>
        <taxon>Oligostraca</taxon>
        <taxon>Ostracoda</taxon>
        <taxon>Podocopa</taxon>
        <taxon>Podocopida</taxon>
        <taxon>Cypridocopina</taxon>
        <taxon>Cypridoidea</taxon>
        <taxon>Cyprididae</taxon>
        <taxon>Notodromas</taxon>
    </lineage>
</organism>
<dbReference type="InterPro" id="IPR039728">
    <property type="entry name" value="GLG1"/>
</dbReference>
<evidence type="ECO:0000256" key="13">
    <source>
        <dbReference type="SAM" id="MobiDB-lite"/>
    </source>
</evidence>
<keyword evidence="5" id="KW-0677">Repeat</keyword>
<evidence type="ECO:0000256" key="7">
    <source>
        <dbReference type="ARBA" id="ARBA00023136"/>
    </source>
</evidence>
<proteinExistence type="predicted"/>
<keyword evidence="16" id="KW-1185">Reference proteome</keyword>
<dbReference type="PROSITE" id="PS51289">
    <property type="entry name" value="GLG1_C_RICH"/>
    <property type="match status" value="7"/>
</dbReference>
<evidence type="ECO:0000256" key="14">
    <source>
        <dbReference type="SAM" id="SignalP"/>
    </source>
</evidence>